<evidence type="ECO:0000256" key="2">
    <source>
        <dbReference type="ARBA" id="ARBA00022857"/>
    </source>
</evidence>
<dbReference type="FunFam" id="3.20.20.100:FF:000002">
    <property type="entry name" value="2,5-diketo-D-gluconic acid reductase A"/>
    <property type="match status" value="1"/>
</dbReference>
<comment type="similarity">
    <text evidence="1">Belongs to the aldo/keto reductase family.</text>
</comment>
<dbReference type="Proteomes" id="UP000183315">
    <property type="component" value="Unassembled WGS sequence"/>
</dbReference>
<dbReference type="Pfam" id="PF00248">
    <property type="entry name" value="Aldo_ket_red"/>
    <property type="match status" value="1"/>
</dbReference>
<evidence type="ECO:0000256" key="4">
    <source>
        <dbReference type="PIRSR" id="PIRSR000097-1"/>
    </source>
</evidence>
<feature type="domain" description="NADP-dependent oxidoreductase" evidence="7">
    <location>
        <begin position="27"/>
        <end position="264"/>
    </location>
</feature>
<dbReference type="PIRSF" id="PIRSF000097">
    <property type="entry name" value="AKR"/>
    <property type="match status" value="1"/>
</dbReference>
<dbReference type="PANTHER" id="PTHR43827:SF3">
    <property type="entry name" value="NADP-DEPENDENT OXIDOREDUCTASE DOMAIN-CONTAINING PROTEIN"/>
    <property type="match status" value="1"/>
</dbReference>
<dbReference type="GO" id="GO:0016616">
    <property type="term" value="F:oxidoreductase activity, acting on the CH-OH group of donors, NAD or NADP as acceptor"/>
    <property type="evidence" value="ECO:0007669"/>
    <property type="project" value="UniProtKB-ARBA"/>
</dbReference>
<dbReference type="RefSeq" id="WP_042215828.1">
    <property type="nucleotide sequence ID" value="NZ_BBLU01000014.1"/>
</dbReference>
<dbReference type="STRING" id="1043493.SAMN05421637_2484"/>
<keyword evidence="2" id="KW-0521">NADP</keyword>
<reference evidence="9" key="1">
    <citation type="submission" date="2016-10" db="EMBL/GenBank/DDBJ databases">
        <authorList>
            <person name="Varghese N."/>
        </authorList>
    </citation>
    <scope>NUCLEOTIDE SEQUENCE [LARGE SCALE GENOMIC DNA]</scope>
    <source>
        <strain evidence="9">DSM 24868</strain>
    </source>
</reference>
<dbReference type="OrthoDB" id="9804790at2"/>
<dbReference type="eggNOG" id="COG0656">
    <property type="taxonomic scope" value="Bacteria"/>
</dbReference>
<dbReference type="PANTHER" id="PTHR43827">
    <property type="entry name" value="2,5-DIKETO-D-GLUCONIC ACID REDUCTASE"/>
    <property type="match status" value="1"/>
</dbReference>
<evidence type="ECO:0000256" key="6">
    <source>
        <dbReference type="PIRSR" id="PIRSR000097-3"/>
    </source>
</evidence>
<dbReference type="Gene3D" id="3.20.20.100">
    <property type="entry name" value="NADP-dependent oxidoreductase domain"/>
    <property type="match status" value="1"/>
</dbReference>
<dbReference type="EMBL" id="FNZI01000006">
    <property type="protein sequence ID" value="SEJ63151.1"/>
    <property type="molecule type" value="Genomic_DNA"/>
</dbReference>
<dbReference type="PRINTS" id="PR00069">
    <property type="entry name" value="ALDKETRDTASE"/>
</dbReference>
<evidence type="ECO:0000256" key="5">
    <source>
        <dbReference type="PIRSR" id="PIRSR000097-2"/>
    </source>
</evidence>
<dbReference type="InterPro" id="IPR036812">
    <property type="entry name" value="NAD(P)_OxRdtase_dom_sf"/>
</dbReference>
<keyword evidence="9" id="KW-1185">Reference proteome</keyword>
<name>A0A1H7AC42_9MICO</name>
<gene>
    <name evidence="8" type="ORF">SAMN05421637_2484</name>
</gene>
<sequence length="282" mass="30850">MALPSLALNDGFTIPALGFGTYPLVGDEGRIAVRSALKAGYRLLDSAVNYENEGVVGLAAREYLVKRKTSRTDLTVQTKLPGRHHAFDRAIASGYESLARLGLDRIDVMLIHWPNPSAGLYKEAWRALIELRDRGVVRSIGVSNFNERLLAEIIEDSGVVPAINQVELHPYFPQVELLSRHAELGIVTQAWSPLGKRNAPYAEPVVAEAAARLGVTPAQVILRWHLERGTLPLPKSATPSRQAENLDVLGFSLLPAEVDAITALGRPDGRLFDGDPETHEEM</sequence>
<organism evidence="8 9">
    <name type="scientific">Demequina mangrovi</name>
    <dbReference type="NCBI Taxonomy" id="1043493"/>
    <lineage>
        <taxon>Bacteria</taxon>
        <taxon>Bacillati</taxon>
        <taxon>Actinomycetota</taxon>
        <taxon>Actinomycetes</taxon>
        <taxon>Micrococcales</taxon>
        <taxon>Demequinaceae</taxon>
        <taxon>Demequina</taxon>
    </lineage>
</organism>
<protein>
    <submittedName>
        <fullName evidence="8">Aldo/keto reductase</fullName>
    </submittedName>
</protein>
<evidence type="ECO:0000259" key="7">
    <source>
        <dbReference type="Pfam" id="PF00248"/>
    </source>
</evidence>
<dbReference type="AlphaFoldDB" id="A0A1H7AC42"/>
<dbReference type="PROSITE" id="PS00798">
    <property type="entry name" value="ALDOKETO_REDUCTASE_1"/>
    <property type="match status" value="1"/>
</dbReference>
<dbReference type="SUPFAM" id="SSF51430">
    <property type="entry name" value="NAD(P)-linked oxidoreductase"/>
    <property type="match status" value="1"/>
</dbReference>
<dbReference type="InterPro" id="IPR023210">
    <property type="entry name" value="NADP_OxRdtase_dom"/>
</dbReference>
<evidence type="ECO:0000256" key="3">
    <source>
        <dbReference type="ARBA" id="ARBA00023002"/>
    </source>
</evidence>
<keyword evidence="3" id="KW-0560">Oxidoreductase</keyword>
<feature type="site" description="Lowers pKa of active site Tyr" evidence="6">
    <location>
        <position position="79"/>
    </location>
</feature>
<dbReference type="PROSITE" id="PS00062">
    <property type="entry name" value="ALDOKETO_REDUCTASE_2"/>
    <property type="match status" value="1"/>
</dbReference>
<proteinExistence type="inferred from homology"/>
<evidence type="ECO:0000256" key="1">
    <source>
        <dbReference type="ARBA" id="ARBA00007905"/>
    </source>
</evidence>
<dbReference type="InterPro" id="IPR020471">
    <property type="entry name" value="AKR"/>
</dbReference>
<feature type="binding site" evidence="5">
    <location>
        <position position="112"/>
    </location>
    <ligand>
        <name>substrate</name>
    </ligand>
</feature>
<accession>A0A1H7AC42</accession>
<dbReference type="PROSITE" id="PS00063">
    <property type="entry name" value="ALDOKETO_REDUCTASE_3"/>
    <property type="match status" value="1"/>
</dbReference>
<evidence type="ECO:0000313" key="8">
    <source>
        <dbReference type="EMBL" id="SEJ63151.1"/>
    </source>
</evidence>
<feature type="active site" description="Proton donor" evidence="4">
    <location>
        <position position="50"/>
    </location>
</feature>
<evidence type="ECO:0000313" key="9">
    <source>
        <dbReference type="Proteomes" id="UP000183315"/>
    </source>
</evidence>
<dbReference type="InterPro" id="IPR018170">
    <property type="entry name" value="Aldo/ket_reductase_CS"/>
</dbReference>